<proteinExistence type="predicted"/>
<reference evidence="1 2" key="1">
    <citation type="journal article" date="2018" name="IMA Fungus">
        <title>IMA Genome-F 9: Draft genome sequence of Annulohypoxylon stygium, Aspergillus mulundensis, Berkeleyomyces basicola (syn. Thielaviopsis basicola), Ceratocystis smalleyi, two Cercospora beticola strains, Coleophoma cylindrospora, Fusarium fracticaudum, Phialophora cf. hyalina, and Morchella septimelata.</title>
        <authorList>
            <person name="Wingfield B.D."/>
            <person name="Bills G.F."/>
            <person name="Dong Y."/>
            <person name="Huang W."/>
            <person name="Nel W.J."/>
            <person name="Swalarsk-Parry B.S."/>
            <person name="Vaghefi N."/>
            <person name="Wilken P.M."/>
            <person name="An Z."/>
            <person name="de Beer Z.W."/>
            <person name="De Vos L."/>
            <person name="Chen L."/>
            <person name="Duong T.A."/>
            <person name="Gao Y."/>
            <person name="Hammerbacher A."/>
            <person name="Kikkert J.R."/>
            <person name="Li Y."/>
            <person name="Li H."/>
            <person name="Li K."/>
            <person name="Li Q."/>
            <person name="Liu X."/>
            <person name="Ma X."/>
            <person name="Naidoo K."/>
            <person name="Pethybridge S.J."/>
            <person name="Sun J."/>
            <person name="Steenkamp E.T."/>
            <person name="van der Nest M.A."/>
            <person name="van Wyk S."/>
            <person name="Wingfield M.J."/>
            <person name="Xiong C."/>
            <person name="Yue Q."/>
            <person name="Zhang X."/>
        </authorList>
    </citation>
    <scope>NUCLEOTIDE SEQUENCE [LARGE SCALE GENOMIC DNA]</scope>
    <source>
        <strain evidence="1 2">DSM 5745</strain>
    </source>
</reference>
<organism evidence="1 2">
    <name type="scientific">Aspergillus mulundensis</name>
    <dbReference type="NCBI Taxonomy" id="1810919"/>
    <lineage>
        <taxon>Eukaryota</taxon>
        <taxon>Fungi</taxon>
        <taxon>Dikarya</taxon>
        <taxon>Ascomycota</taxon>
        <taxon>Pezizomycotina</taxon>
        <taxon>Eurotiomycetes</taxon>
        <taxon>Eurotiomycetidae</taxon>
        <taxon>Eurotiales</taxon>
        <taxon>Aspergillaceae</taxon>
        <taxon>Aspergillus</taxon>
        <taxon>Aspergillus subgen. Nidulantes</taxon>
    </lineage>
</organism>
<dbReference type="GO" id="GO:0016747">
    <property type="term" value="F:acyltransferase activity, transferring groups other than amino-acyl groups"/>
    <property type="evidence" value="ECO:0007669"/>
    <property type="project" value="TreeGrafter"/>
</dbReference>
<protein>
    <submittedName>
        <fullName evidence="1">Uncharacterized protein</fullName>
    </submittedName>
</protein>
<dbReference type="Proteomes" id="UP000256690">
    <property type="component" value="Unassembled WGS sequence"/>
</dbReference>
<dbReference type="PANTHER" id="PTHR31642">
    <property type="entry name" value="TRICHOTHECENE 3-O-ACETYLTRANSFERASE"/>
    <property type="match status" value="1"/>
</dbReference>
<evidence type="ECO:0000313" key="2">
    <source>
        <dbReference type="Proteomes" id="UP000256690"/>
    </source>
</evidence>
<dbReference type="OrthoDB" id="21502at2759"/>
<sequence>MDPLRRLLGLSPSMSPPARVGSDQVYPVHLLDDTKAFRNLVLTWTLRFNDVLDADKLHASLCRLLEIGDWRKVGGRLRLNDNGRLEIHSPNPFTAERPAVSYTHRTLTMDLEDHPLASILPKPTKTPSLQQGPGAFQEFAVRENAPATLADFIYHDTPQLSLHITSFNDATLVGLSWPHTLMDVMGQQALLHAWSLVVAGRESEVPPLLGARDDELCALADAPDAQKEESMLAEKRLRGVAMLMFALRFLWDMLWNWTVEARTVFLPKSVVDDLLHQARRDLAVSAPDGDQDAEKPFISEGDVLTAWASRAIARSLSRPRPITVLQVLNARFRLPSLIKAPGVYIQNMAMGTFAFHSPALIKNGTLGPLALQNRRDLTAQATEKQVLALLRELRQRAKSGREPVIVCGEPNATLMIVSNWTRANALKTADFGGAVVRPGEQGPSRLNPPGTPVFHFPNSMRRDPTQRNVVVVLGKDHGGNYWLAGMLRPQTWAVMEKDVNGDLQGL</sequence>
<gene>
    <name evidence="1" type="ORF">DSM5745_03774</name>
</gene>
<dbReference type="STRING" id="1810919.A0A3D8SLJ0"/>
<accession>A0A3D8SLJ0</accession>
<dbReference type="RefSeq" id="XP_026606656.1">
    <property type="nucleotide sequence ID" value="XM_026745790.1"/>
</dbReference>
<dbReference type="PANTHER" id="PTHR31642:SF294">
    <property type="entry name" value="ACETYLTRANSFERASE MATC1"/>
    <property type="match status" value="1"/>
</dbReference>
<dbReference type="Gene3D" id="3.30.559.10">
    <property type="entry name" value="Chloramphenicol acetyltransferase-like domain"/>
    <property type="match status" value="2"/>
</dbReference>
<dbReference type="InterPro" id="IPR050317">
    <property type="entry name" value="Plant_Fungal_Acyltransferase"/>
</dbReference>
<dbReference type="GeneID" id="38114144"/>
<evidence type="ECO:0000313" key="1">
    <source>
        <dbReference type="EMBL" id="RDW87132.1"/>
    </source>
</evidence>
<dbReference type="AlphaFoldDB" id="A0A3D8SLJ0"/>
<keyword evidence="2" id="KW-1185">Reference proteome</keyword>
<name>A0A3D8SLJ0_9EURO</name>
<dbReference type="Pfam" id="PF02458">
    <property type="entry name" value="Transferase"/>
    <property type="match status" value="1"/>
</dbReference>
<dbReference type="EMBL" id="PVWQ01000003">
    <property type="protein sequence ID" value="RDW87132.1"/>
    <property type="molecule type" value="Genomic_DNA"/>
</dbReference>
<dbReference type="InterPro" id="IPR023213">
    <property type="entry name" value="CAT-like_dom_sf"/>
</dbReference>
<comment type="caution">
    <text evidence="1">The sequence shown here is derived from an EMBL/GenBank/DDBJ whole genome shotgun (WGS) entry which is preliminary data.</text>
</comment>